<dbReference type="Proteomes" id="UP000622475">
    <property type="component" value="Unassembled WGS sequence"/>
</dbReference>
<keyword evidence="4" id="KW-1185">Reference proteome</keyword>
<dbReference type="Pfam" id="PF18935">
    <property type="entry name" value="DUF5683"/>
    <property type="match status" value="1"/>
</dbReference>
<evidence type="ECO:0000313" key="3">
    <source>
        <dbReference type="EMBL" id="MBE9661868.1"/>
    </source>
</evidence>
<gene>
    <name evidence="3" type="ORF">IRJ16_08220</name>
</gene>
<evidence type="ECO:0000313" key="4">
    <source>
        <dbReference type="Proteomes" id="UP000622475"/>
    </source>
</evidence>
<proteinExistence type="predicted"/>
<protein>
    <recommendedName>
        <fullName evidence="2">DUF5683 domain-containing protein</fullName>
    </recommendedName>
</protein>
<dbReference type="InterPro" id="IPR043738">
    <property type="entry name" value="DUF5683"/>
</dbReference>
<feature type="domain" description="DUF5683" evidence="2">
    <location>
        <begin position="62"/>
        <end position="235"/>
    </location>
</feature>
<comment type="caution">
    <text evidence="3">The sequence shown here is derived from an EMBL/GenBank/DDBJ whole genome shotgun (WGS) entry which is preliminary data.</text>
</comment>
<accession>A0A929KXQ8</accession>
<evidence type="ECO:0000256" key="1">
    <source>
        <dbReference type="SAM" id="SignalP"/>
    </source>
</evidence>
<organism evidence="3 4">
    <name type="scientific">Mucilaginibacter myungsuensis</name>
    <dbReference type="NCBI Taxonomy" id="649104"/>
    <lineage>
        <taxon>Bacteria</taxon>
        <taxon>Pseudomonadati</taxon>
        <taxon>Bacteroidota</taxon>
        <taxon>Sphingobacteriia</taxon>
        <taxon>Sphingobacteriales</taxon>
        <taxon>Sphingobacteriaceae</taxon>
        <taxon>Mucilaginibacter</taxon>
    </lineage>
</organism>
<dbReference type="RefSeq" id="WP_194111075.1">
    <property type="nucleotide sequence ID" value="NZ_JADFFL010000003.1"/>
</dbReference>
<dbReference type="AlphaFoldDB" id="A0A929KXQ8"/>
<keyword evidence="1" id="KW-0732">Signal</keyword>
<name>A0A929KXQ8_9SPHI</name>
<dbReference type="EMBL" id="JADFFL010000003">
    <property type="protein sequence ID" value="MBE9661868.1"/>
    <property type="molecule type" value="Genomic_DNA"/>
</dbReference>
<evidence type="ECO:0000259" key="2">
    <source>
        <dbReference type="Pfam" id="PF18935"/>
    </source>
</evidence>
<feature type="signal peptide" evidence="1">
    <location>
        <begin position="1"/>
        <end position="20"/>
    </location>
</feature>
<feature type="chain" id="PRO_5036805503" description="DUF5683 domain-containing protein" evidence="1">
    <location>
        <begin position="21"/>
        <end position="236"/>
    </location>
</feature>
<reference evidence="3" key="1">
    <citation type="submission" date="2020-10" db="EMBL/GenBank/DDBJ databases">
        <title>Mucilaginibacter mali sp. nov., isolated from rhizosphere soil of apple orchard.</title>
        <authorList>
            <person name="Lee J.-S."/>
            <person name="Kim H.S."/>
            <person name="Kim J.-S."/>
        </authorList>
    </citation>
    <scope>NUCLEOTIDE SEQUENCE</scope>
    <source>
        <strain evidence="3">KCTC 22746</strain>
    </source>
</reference>
<sequence length="236" mass="26795">MRYILITILLITGIGFSAMAQKPDTVMKKNPIDSAYQKKDTDPSKQFDIKPKKVKVYIPDSTHSPRKAWTRSAILPGLGQIYNGHWWKVPAIYAGLGLLGNAYITNGRDYRLFLAVAQYRRLGINIKDNPEYYANDSQANKDAYVLYGNDTRLTDQAIIDAKDGFYRNLQISALSFVLVWGVNVVDAYIYGKLKHSFSMDDNFEVHINGTLMQQPIYASNFNFNNFTPALKLTVTF</sequence>